<keyword evidence="2" id="KW-0472">Membrane</keyword>
<gene>
    <name evidence="3" type="ORF">CGERO_07370</name>
</gene>
<evidence type="ECO:0000256" key="2">
    <source>
        <dbReference type="SAM" id="Phobius"/>
    </source>
</evidence>
<organism evidence="3 4">
    <name type="scientific">Corynebacterium gerontici</name>
    <dbReference type="NCBI Taxonomy" id="2079234"/>
    <lineage>
        <taxon>Bacteria</taxon>
        <taxon>Bacillati</taxon>
        <taxon>Actinomycetota</taxon>
        <taxon>Actinomycetes</taxon>
        <taxon>Mycobacteriales</taxon>
        <taxon>Corynebacteriaceae</taxon>
        <taxon>Corynebacterium</taxon>
    </lineage>
</organism>
<evidence type="ECO:0008006" key="5">
    <source>
        <dbReference type="Google" id="ProtNLM"/>
    </source>
</evidence>
<sequence length="245" mass="26356">MTMTQGTRRTSSHTSRDFSTPTSTMEAPARGARTLQPSKTRRRFQHKPGSQQVFSHRGRRISQKKADRGLIRFVITLTLVLVVGVGVAMGLSGMTTAQSFKLQELRGQEATLGNQIETLQRDLANVSSTGELAKRAAEMNMVVPDQPGVLATDPQGQVFEQRPASDLTRPIVDINGDVIRSRAASSNPEKTKEISDQLNAVPNQTAPRSGNTAPNGATLAPYPGQAPQAPPAPPQPAQDTRGEAR</sequence>
<name>A0A3G6J6X4_9CORY</name>
<keyword evidence="2" id="KW-0812">Transmembrane</keyword>
<accession>A0A3G6J6X4</accession>
<reference evidence="3 4" key="1">
    <citation type="submission" date="2018-11" db="EMBL/GenBank/DDBJ databases">
        <authorList>
            <person name="Kleinhagauer T."/>
            <person name="Glaeser S.P."/>
            <person name="Spergser J."/>
            <person name="Ruckert C."/>
            <person name="Kaempfer P."/>
            <person name="Busse H.-J."/>
        </authorList>
    </citation>
    <scope>NUCLEOTIDE SEQUENCE [LARGE SCALE GENOMIC DNA]</scope>
    <source>
        <strain evidence="3 4">W8</strain>
    </source>
</reference>
<dbReference type="RefSeq" id="WP_245998805.1">
    <property type="nucleotide sequence ID" value="NZ_CP033897.1"/>
</dbReference>
<protein>
    <recommendedName>
        <fullName evidence="5">Cell division protein FtsL</fullName>
    </recommendedName>
</protein>
<evidence type="ECO:0000256" key="1">
    <source>
        <dbReference type="SAM" id="MobiDB-lite"/>
    </source>
</evidence>
<feature type="region of interest" description="Disordered" evidence="1">
    <location>
        <begin position="181"/>
        <end position="245"/>
    </location>
</feature>
<evidence type="ECO:0000313" key="4">
    <source>
        <dbReference type="Proteomes" id="UP000271587"/>
    </source>
</evidence>
<dbReference type="AlphaFoldDB" id="A0A3G6J6X4"/>
<keyword evidence="2" id="KW-1133">Transmembrane helix</keyword>
<dbReference type="KEGG" id="cgk:CGERO_07370"/>
<feature type="compositionally biased region" description="Polar residues" evidence="1">
    <location>
        <begin position="196"/>
        <end position="215"/>
    </location>
</feature>
<feature type="compositionally biased region" description="Polar residues" evidence="1">
    <location>
        <begin position="1"/>
        <end position="25"/>
    </location>
</feature>
<dbReference type="Proteomes" id="UP000271587">
    <property type="component" value="Chromosome"/>
</dbReference>
<feature type="transmembrane region" description="Helical" evidence="2">
    <location>
        <begin position="69"/>
        <end position="91"/>
    </location>
</feature>
<evidence type="ECO:0000313" key="3">
    <source>
        <dbReference type="EMBL" id="AZA11774.1"/>
    </source>
</evidence>
<proteinExistence type="predicted"/>
<dbReference type="EMBL" id="CP033897">
    <property type="protein sequence ID" value="AZA11774.1"/>
    <property type="molecule type" value="Genomic_DNA"/>
</dbReference>
<keyword evidence="4" id="KW-1185">Reference proteome</keyword>
<feature type="region of interest" description="Disordered" evidence="1">
    <location>
        <begin position="1"/>
        <end position="59"/>
    </location>
</feature>